<reference evidence="2 3" key="1">
    <citation type="submission" date="2018-06" db="EMBL/GenBank/DDBJ databases">
        <authorList>
            <consortium name="Pathogen Informatics"/>
            <person name="Doyle S."/>
        </authorList>
    </citation>
    <scope>NUCLEOTIDE SEQUENCE [LARGE SCALE GENOMIC DNA]</scope>
    <source>
        <strain evidence="2 3">NCTC12022</strain>
    </source>
</reference>
<feature type="domain" description="DUF6869" evidence="1">
    <location>
        <begin position="57"/>
        <end position="123"/>
    </location>
</feature>
<dbReference type="EMBL" id="UASS01000001">
    <property type="protein sequence ID" value="SPX59264.1"/>
    <property type="molecule type" value="Genomic_DNA"/>
</dbReference>
<evidence type="ECO:0000313" key="2">
    <source>
        <dbReference type="EMBL" id="SPX59264.1"/>
    </source>
</evidence>
<evidence type="ECO:0000313" key="3">
    <source>
        <dbReference type="Proteomes" id="UP000251942"/>
    </source>
</evidence>
<proteinExistence type="predicted"/>
<dbReference type="Proteomes" id="UP000251942">
    <property type="component" value="Unassembled WGS sequence"/>
</dbReference>
<dbReference type="AlphaFoldDB" id="A0A2X1QKG6"/>
<dbReference type="InterPro" id="IPR049221">
    <property type="entry name" value="DUF6869"/>
</dbReference>
<evidence type="ECO:0000259" key="1">
    <source>
        <dbReference type="Pfam" id="PF21746"/>
    </source>
</evidence>
<organism evidence="2 3">
    <name type="scientific">Legionella feeleii</name>
    <dbReference type="NCBI Taxonomy" id="453"/>
    <lineage>
        <taxon>Bacteria</taxon>
        <taxon>Pseudomonadati</taxon>
        <taxon>Pseudomonadota</taxon>
        <taxon>Gammaproteobacteria</taxon>
        <taxon>Legionellales</taxon>
        <taxon>Legionellaceae</taxon>
        <taxon>Legionella</taxon>
    </lineage>
</organism>
<dbReference type="Pfam" id="PF21746">
    <property type="entry name" value="DUF6869"/>
    <property type="match status" value="1"/>
</dbReference>
<sequence>MTWKPPDYMLTIYCPFHKILSMPNEYISLAEAYLEAFRRQQYDDSLAVRIDKLIAEPIAGVSLIEALLAQATNLAELAYIAAGPLEDFFIKNYEVLEEPFDKLLRTNSKMRQALTGVWISQNTKARIVLDKLLDKYHLNYGSL</sequence>
<name>A0A2X1QKG6_9GAMM</name>
<accession>A0A2X1QKG6</accession>
<dbReference type="OrthoDB" id="9893637at2"/>
<gene>
    <name evidence="2" type="ORF">NCTC12022_00085</name>
</gene>
<dbReference type="RefSeq" id="WP_131753177.1">
    <property type="nucleotide sequence ID" value="NZ_CAAAHT010000025.1"/>
</dbReference>
<protein>
    <recommendedName>
        <fullName evidence="1">DUF6869 domain-containing protein</fullName>
    </recommendedName>
</protein>